<evidence type="ECO:0000256" key="8">
    <source>
        <dbReference type="SAM" id="Phobius"/>
    </source>
</evidence>
<sequence>MIYDVLLFSFYSFIATFAFSVIFNIKGRNLFFAALGGGISWFFYLISLESNMSNTLSIFNGALLTAIYSEITARALRTPVTTFIISGILPLVPGGGMYYTMLEFTRGDVNKALEMGLSTLTTAGAIAIALVLVSSITKLITYKKRRIKK</sequence>
<dbReference type="EMBL" id="JAHLQF010000002">
    <property type="protein sequence ID" value="MBU5484906.1"/>
    <property type="molecule type" value="Genomic_DNA"/>
</dbReference>
<feature type="transmembrane region" description="Helical" evidence="8">
    <location>
        <begin position="30"/>
        <end position="46"/>
    </location>
</feature>
<evidence type="ECO:0000256" key="4">
    <source>
        <dbReference type="ARBA" id="ARBA00022692"/>
    </source>
</evidence>
<feature type="transmembrane region" description="Helical" evidence="8">
    <location>
        <begin position="80"/>
        <end position="100"/>
    </location>
</feature>
<reference evidence="10 11" key="1">
    <citation type="submission" date="2021-06" db="EMBL/GenBank/DDBJ databases">
        <authorList>
            <person name="Sun Q."/>
            <person name="Li D."/>
        </authorList>
    </citation>
    <scope>NUCLEOTIDE SEQUENCE [LARGE SCALE GENOMIC DNA]</scope>
    <source>
        <strain evidence="10 11">MSJ-11</strain>
    </source>
</reference>
<comment type="similarity">
    <text evidence="7">Belongs to the ThrE exporter (TC 2.A.79) family.</text>
</comment>
<feature type="transmembrane region" description="Helical" evidence="8">
    <location>
        <begin position="120"/>
        <end position="140"/>
    </location>
</feature>
<gene>
    <name evidence="10" type="ORF">KQI86_11220</name>
</gene>
<feature type="transmembrane region" description="Helical" evidence="8">
    <location>
        <begin position="52"/>
        <end position="68"/>
    </location>
</feature>
<comment type="subcellular location">
    <subcellularLocation>
        <location evidence="1">Cell membrane</location>
        <topology evidence="1">Multi-pass membrane protein</topology>
    </subcellularLocation>
</comment>
<name>A0ABS6EI71_9CLOT</name>
<evidence type="ECO:0000256" key="5">
    <source>
        <dbReference type="ARBA" id="ARBA00022989"/>
    </source>
</evidence>
<dbReference type="Proteomes" id="UP000726170">
    <property type="component" value="Unassembled WGS sequence"/>
</dbReference>
<dbReference type="Pfam" id="PF12821">
    <property type="entry name" value="ThrE_2"/>
    <property type="match status" value="1"/>
</dbReference>
<evidence type="ECO:0000256" key="6">
    <source>
        <dbReference type="ARBA" id="ARBA00023136"/>
    </source>
</evidence>
<evidence type="ECO:0000256" key="2">
    <source>
        <dbReference type="ARBA" id="ARBA00022475"/>
    </source>
</evidence>
<dbReference type="InterPro" id="IPR024528">
    <property type="entry name" value="ThrE_2"/>
</dbReference>
<organism evidence="10 11">
    <name type="scientific">Clostridium mobile</name>
    <dbReference type="NCBI Taxonomy" id="2841512"/>
    <lineage>
        <taxon>Bacteria</taxon>
        <taxon>Bacillati</taxon>
        <taxon>Bacillota</taxon>
        <taxon>Clostridia</taxon>
        <taxon>Eubacteriales</taxon>
        <taxon>Clostridiaceae</taxon>
        <taxon>Clostridium</taxon>
    </lineage>
</organism>
<evidence type="ECO:0000256" key="7">
    <source>
        <dbReference type="ARBA" id="ARBA00034125"/>
    </source>
</evidence>
<keyword evidence="5 8" id="KW-1133">Transmembrane helix</keyword>
<keyword evidence="3" id="KW-0997">Cell inner membrane</keyword>
<dbReference type="RefSeq" id="WP_216439425.1">
    <property type="nucleotide sequence ID" value="NZ_JAHLQF010000002.1"/>
</dbReference>
<evidence type="ECO:0000259" key="9">
    <source>
        <dbReference type="Pfam" id="PF12821"/>
    </source>
</evidence>
<keyword evidence="6 8" id="KW-0472">Membrane</keyword>
<proteinExistence type="inferred from homology"/>
<keyword evidence="11" id="KW-1185">Reference proteome</keyword>
<evidence type="ECO:0000313" key="11">
    <source>
        <dbReference type="Proteomes" id="UP000726170"/>
    </source>
</evidence>
<evidence type="ECO:0000256" key="3">
    <source>
        <dbReference type="ARBA" id="ARBA00022519"/>
    </source>
</evidence>
<evidence type="ECO:0000256" key="1">
    <source>
        <dbReference type="ARBA" id="ARBA00004651"/>
    </source>
</evidence>
<dbReference type="PANTHER" id="PTHR34390">
    <property type="entry name" value="UPF0442 PROTEIN YJJB-RELATED"/>
    <property type="match status" value="1"/>
</dbReference>
<feature type="transmembrane region" description="Helical" evidence="8">
    <location>
        <begin position="6"/>
        <end position="23"/>
    </location>
</feature>
<keyword evidence="4 8" id="KW-0812">Transmembrane</keyword>
<dbReference type="PANTHER" id="PTHR34390:SF1">
    <property type="entry name" value="SUCCINATE TRANSPORTER SUBUNIT YJJB-RELATED"/>
    <property type="match status" value="1"/>
</dbReference>
<keyword evidence="2" id="KW-1003">Cell membrane</keyword>
<accession>A0ABS6EI71</accession>
<evidence type="ECO:0000313" key="10">
    <source>
        <dbReference type="EMBL" id="MBU5484906.1"/>
    </source>
</evidence>
<feature type="domain" description="Threonine/Serine exporter ThrE" evidence="9">
    <location>
        <begin position="10"/>
        <end position="136"/>
    </location>
</feature>
<protein>
    <submittedName>
        <fullName evidence="10">Threonine/serine exporter family protein</fullName>
    </submittedName>
</protein>
<comment type="caution">
    <text evidence="10">The sequence shown here is derived from an EMBL/GenBank/DDBJ whole genome shotgun (WGS) entry which is preliminary data.</text>
</comment>
<dbReference type="InterPro" id="IPR050539">
    <property type="entry name" value="ThrE_Dicarb/AminoAcid_Exp"/>
</dbReference>